<dbReference type="Gene3D" id="4.10.60.10">
    <property type="entry name" value="Zinc finger, CCHC-type"/>
    <property type="match status" value="1"/>
</dbReference>
<keyword evidence="1" id="KW-0863">Zinc-finger</keyword>
<dbReference type="Pfam" id="PF00098">
    <property type="entry name" value="zf-CCHC"/>
    <property type="match status" value="1"/>
</dbReference>
<dbReference type="GO" id="GO:0008270">
    <property type="term" value="F:zinc ion binding"/>
    <property type="evidence" value="ECO:0007669"/>
    <property type="project" value="UniProtKB-KW"/>
</dbReference>
<reference evidence="4" key="2">
    <citation type="submission" date="2023-06" db="EMBL/GenBank/DDBJ databases">
        <authorList>
            <person name="Swenson N.G."/>
            <person name="Wegrzyn J.L."/>
            <person name="Mcevoy S.L."/>
        </authorList>
    </citation>
    <scope>NUCLEOTIDE SEQUENCE</scope>
    <source>
        <strain evidence="4">NS2018</strain>
        <tissue evidence="4">Leaf</tissue>
    </source>
</reference>
<dbReference type="PANTHER" id="PTHR47592:SF27">
    <property type="entry name" value="OS08G0421700 PROTEIN"/>
    <property type="match status" value="1"/>
</dbReference>
<proteinExistence type="predicted"/>
<evidence type="ECO:0000256" key="1">
    <source>
        <dbReference type="PROSITE-ProRule" id="PRU00047"/>
    </source>
</evidence>
<dbReference type="SMART" id="SM00343">
    <property type="entry name" value="ZnF_C2HC"/>
    <property type="match status" value="1"/>
</dbReference>
<accession>A0AA39SM03</accession>
<dbReference type="InterPro" id="IPR036875">
    <property type="entry name" value="Znf_CCHC_sf"/>
</dbReference>
<keyword evidence="1" id="KW-0862">Zinc</keyword>
<protein>
    <recommendedName>
        <fullName evidence="3">CCHC-type domain-containing protein</fullName>
    </recommendedName>
</protein>
<evidence type="ECO:0000256" key="2">
    <source>
        <dbReference type="SAM" id="MobiDB-lite"/>
    </source>
</evidence>
<dbReference type="SUPFAM" id="SSF57756">
    <property type="entry name" value="Retrovirus zinc finger-like domains"/>
    <property type="match status" value="1"/>
</dbReference>
<dbReference type="AlphaFoldDB" id="A0AA39SM03"/>
<evidence type="ECO:0000259" key="3">
    <source>
        <dbReference type="PROSITE" id="PS50158"/>
    </source>
</evidence>
<comment type="caution">
    <text evidence="4">The sequence shown here is derived from an EMBL/GenBank/DDBJ whole genome shotgun (WGS) entry which is preliminary data.</text>
</comment>
<evidence type="ECO:0000313" key="5">
    <source>
        <dbReference type="Proteomes" id="UP001168877"/>
    </source>
</evidence>
<keyword evidence="1" id="KW-0479">Metal-binding</keyword>
<keyword evidence="5" id="KW-1185">Reference proteome</keyword>
<organism evidence="4 5">
    <name type="scientific">Acer saccharum</name>
    <name type="common">Sugar maple</name>
    <dbReference type="NCBI Taxonomy" id="4024"/>
    <lineage>
        <taxon>Eukaryota</taxon>
        <taxon>Viridiplantae</taxon>
        <taxon>Streptophyta</taxon>
        <taxon>Embryophyta</taxon>
        <taxon>Tracheophyta</taxon>
        <taxon>Spermatophyta</taxon>
        <taxon>Magnoliopsida</taxon>
        <taxon>eudicotyledons</taxon>
        <taxon>Gunneridae</taxon>
        <taxon>Pentapetalae</taxon>
        <taxon>rosids</taxon>
        <taxon>malvids</taxon>
        <taxon>Sapindales</taxon>
        <taxon>Sapindaceae</taxon>
        <taxon>Hippocastanoideae</taxon>
        <taxon>Acereae</taxon>
        <taxon>Acer</taxon>
    </lineage>
</organism>
<reference evidence="4" key="1">
    <citation type="journal article" date="2022" name="Plant J.">
        <title>Strategies of tolerance reflected in two North American maple genomes.</title>
        <authorList>
            <person name="McEvoy S.L."/>
            <person name="Sezen U.U."/>
            <person name="Trouern-Trend A."/>
            <person name="McMahon S.M."/>
            <person name="Schaberg P.G."/>
            <person name="Yang J."/>
            <person name="Wegrzyn J.L."/>
            <person name="Swenson N.G."/>
        </authorList>
    </citation>
    <scope>NUCLEOTIDE SEQUENCE</scope>
    <source>
        <strain evidence="4">NS2018</strain>
    </source>
</reference>
<dbReference type="PANTHER" id="PTHR47592">
    <property type="entry name" value="PBF68 PROTEIN"/>
    <property type="match status" value="1"/>
</dbReference>
<feature type="region of interest" description="Disordered" evidence="2">
    <location>
        <begin position="218"/>
        <end position="292"/>
    </location>
</feature>
<feature type="domain" description="CCHC-type" evidence="3">
    <location>
        <begin position="264"/>
        <end position="280"/>
    </location>
</feature>
<feature type="compositionally biased region" description="Basic and acidic residues" evidence="2">
    <location>
        <begin position="218"/>
        <end position="239"/>
    </location>
</feature>
<dbReference type="InterPro" id="IPR001878">
    <property type="entry name" value="Znf_CCHC"/>
</dbReference>
<evidence type="ECO:0000313" key="4">
    <source>
        <dbReference type="EMBL" id="KAK0596722.1"/>
    </source>
</evidence>
<dbReference type="EMBL" id="JAUESC010000004">
    <property type="protein sequence ID" value="KAK0596722.1"/>
    <property type="molecule type" value="Genomic_DNA"/>
</dbReference>
<gene>
    <name evidence="4" type="ORF">LWI29_018407</name>
</gene>
<dbReference type="Proteomes" id="UP001168877">
    <property type="component" value="Unassembled WGS sequence"/>
</dbReference>
<name>A0AA39SM03_ACESA</name>
<dbReference type="Pfam" id="PF14223">
    <property type="entry name" value="Retrotran_gag_2"/>
    <property type="match status" value="1"/>
</dbReference>
<feature type="compositionally biased region" description="Basic residues" evidence="2">
    <location>
        <begin position="281"/>
        <end position="291"/>
    </location>
</feature>
<dbReference type="PROSITE" id="PS50158">
    <property type="entry name" value="ZF_CCHC"/>
    <property type="match status" value="1"/>
</dbReference>
<dbReference type="GO" id="GO:0003676">
    <property type="term" value="F:nucleic acid binding"/>
    <property type="evidence" value="ECO:0007669"/>
    <property type="project" value="InterPro"/>
</dbReference>
<sequence length="313" mass="35593">MSSSNNEKETTATGTVVPVVPITSLPVATTPHHGEKPEKFKGNDFKRWQQKMLFYLTTLNLAKFLKEDAPKPGTSKEEATAVDAWHHADYICKNHILNGLDDALYNVYSPIKTAKALWESLDKKYKTEDAGMKKFIVGRFLDYKMIDNKTVISQVQELQLILHEIHAENMVLSESFQVAAVIEKLPPSWKEFKNYLKHKRKEMGLEDMIVRLRIEEDNRRSEKRGSSIEAKAHIVEKGPNKKRKHSGDGSSQGNSKKTKEFKGKCFNCNKTGHRAKDCRSGKGKSNSKKKGKAYEANMTEEYMITYQSVCSCL</sequence>